<dbReference type="Pfam" id="PF13561">
    <property type="entry name" value="adh_short_C2"/>
    <property type="match status" value="1"/>
</dbReference>
<evidence type="ECO:0000313" key="3">
    <source>
        <dbReference type="Proteomes" id="UP000694404"/>
    </source>
</evidence>
<feature type="region of interest" description="Disordered" evidence="1">
    <location>
        <begin position="1"/>
        <end position="32"/>
    </location>
</feature>
<dbReference type="InterPro" id="IPR002347">
    <property type="entry name" value="SDR_fam"/>
</dbReference>
<proteinExistence type="predicted"/>
<accession>A0A8C0GR69</accession>
<protein>
    <submittedName>
        <fullName evidence="2">Uncharacterized protein</fullName>
    </submittedName>
</protein>
<reference evidence="2" key="1">
    <citation type="submission" date="2025-08" db="UniProtKB">
        <authorList>
            <consortium name="Ensembl"/>
        </authorList>
    </citation>
    <scope>IDENTIFICATION</scope>
</reference>
<name>A0A8C0GR69_CHEAB</name>
<sequence>SPCPGPSPPSGRGHRIGTASACVPLSNPLHTPPLIHPQTHPSLHPPTHSSIQLLLHPPPYTPLPPPIHPPTHTPIHPSIHPYTHPSIHPHTHPSLPHTSIHPPPIQSPPPGLTLSLLPRLGVPSDCAGIVSFLCSPNTSYITGETMVVGGGAPSRL</sequence>
<reference evidence="2" key="2">
    <citation type="submission" date="2025-09" db="UniProtKB">
        <authorList>
            <consortium name="Ensembl"/>
        </authorList>
    </citation>
    <scope>IDENTIFICATION</scope>
</reference>
<dbReference type="Ensembl" id="ENSCABT00000013334.1">
    <property type="protein sequence ID" value="ENSCABP00000012159.1"/>
    <property type="gene ID" value="ENSCABG00000009107.1"/>
</dbReference>
<evidence type="ECO:0000256" key="1">
    <source>
        <dbReference type="SAM" id="MobiDB-lite"/>
    </source>
</evidence>
<dbReference type="Proteomes" id="UP000694404">
    <property type="component" value="Unplaced"/>
</dbReference>
<evidence type="ECO:0000313" key="2">
    <source>
        <dbReference type="Ensembl" id="ENSCABP00000012159.1"/>
    </source>
</evidence>
<dbReference type="InterPro" id="IPR036291">
    <property type="entry name" value="NAD(P)-bd_dom_sf"/>
</dbReference>
<dbReference type="Gene3D" id="3.40.50.720">
    <property type="entry name" value="NAD(P)-binding Rossmann-like Domain"/>
    <property type="match status" value="1"/>
</dbReference>
<dbReference type="SUPFAM" id="SSF51735">
    <property type="entry name" value="NAD(P)-binding Rossmann-fold domains"/>
    <property type="match status" value="1"/>
</dbReference>
<organism evidence="2 3">
    <name type="scientific">Chelonoidis abingdonii</name>
    <name type="common">Abingdon island giant tortoise</name>
    <name type="synonym">Testudo abingdonii</name>
    <dbReference type="NCBI Taxonomy" id="106734"/>
    <lineage>
        <taxon>Eukaryota</taxon>
        <taxon>Metazoa</taxon>
        <taxon>Chordata</taxon>
        <taxon>Craniata</taxon>
        <taxon>Vertebrata</taxon>
        <taxon>Euteleostomi</taxon>
        <taxon>Archelosauria</taxon>
        <taxon>Testudinata</taxon>
        <taxon>Testudines</taxon>
        <taxon>Cryptodira</taxon>
        <taxon>Durocryptodira</taxon>
        <taxon>Testudinoidea</taxon>
        <taxon>Testudinidae</taxon>
        <taxon>Chelonoidis</taxon>
    </lineage>
</organism>
<dbReference type="AlphaFoldDB" id="A0A8C0GR69"/>
<keyword evidence="3" id="KW-1185">Reference proteome</keyword>
<dbReference type="OMA" id="TKITYRI"/>
<dbReference type="GeneTree" id="ENSGT00940000175461"/>